<evidence type="ECO:0000256" key="4">
    <source>
        <dbReference type="ARBA" id="ARBA00022481"/>
    </source>
</evidence>
<evidence type="ECO:0000256" key="6">
    <source>
        <dbReference type="HAMAP-Rule" id="MF_00094"/>
    </source>
</evidence>
<name>A0A1M6FTL4_9FIRM</name>
<evidence type="ECO:0000259" key="7">
    <source>
        <dbReference type="PROSITE" id="PS00745"/>
    </source>
</evidence>
<proteinExistence type="inferred from homology"/>
<dbReference type="InterPro" id="IPR004374">
    <property type="entry name" value="PrfB"/>
</dbReference>
<dbReference type="SMART" id="SM00937">
    <property type="entry name" value="PCRF"/>
    <property type="match status" value="1"/>
</dbReference>
<comment type="function">
    <text evidence="1 6">Peptide chain release factor 2 directs the termination of translation in response to the peptide chain termination codons UGA and UAA.</text>
</comment>
<keyword evidence="6" id="KW-0963">Cytoplasm</keyword>
<reference evidence="8 9" key="1">
    <citation type="submission" date="2016-11" db="EMBL/GenBank/DDBJ databases">
        <authorList>
            <person name="Jaros S."/>
            <person name="Januszkiewicz K."/>
            <person name="Wedrychowicz H."/>
        </authorList>
    </citation>
    <scope>NUCLEOTIDE SEQUENCE [LARGE SCALE GENOMIC DNA]</scope>
    <source>
        <strain evidence="8 9">DSM 17477</strain>
    </source>
</reference>
<dbReference type="GO" id="GO:0016149">
    <property type="term" value="F:translation release factor activity, codon specific"/>
    <property type="evidence" value="ECO:0007669"/>
    <property type="project" value="UniProtKB-UniRule"/>
</dbReference>
<dbReference type="STRING" id="1121476.SAMN02745751_01532"/>
<dbReference type="Gene3D" id="1.20.58.410">
    <property type="entry name" value="Release factor"/>
    <property type="match status" value="1"/>
</dbReference>
<protein>
    <recommendedName>
        <fullName evidence="3 6">Peptide chain release factor 2</fullName>
        <shortName evidence="6">RF-2</shortName>
    </recommendedName>
</protein>
<dbReference type="InterPro" id="IPR000352">
    <property type="entry name" value="Pep_chain_release_fac_I"/>
</dbReference>
<sequence length="333" mass="37899">MQKAGFWDDLARAQKVSADLKNIQNKLSTYYGIRDKVEEIELMLQLIEEEEDEGYISELKSLERETGDEIEKFRITTLLSGEYDRNNAILTIHAGAGGTEAQDWAEMLMRMYTRWAEKSQFKVQVLDILSDTEAGIKSVTLLIQGEYAYGYLKSEKGVHRLVRISPFDSSNRRHTSFASADIMPELDDDIEIDINPADLKIDTFRSSGAGGQHVNTTDSAVRITHVPTGVVVSCQNERSQHKNKATAMKMLMAKLVEIKETENKEKIEDIQGNYNQIAWGSQIRSYVFHPYNLVKDHRTNAEKGNIQAVMDGDLDLFMNEYLKMKSINNKQES</sequence>
<dbReference type="Gene3D" id="3.30.160.20">
    <property type="match status" value="1"/>
</dbReference>
<evidence type="ECO:0000256" key="3">
    <source>
        <dbReference type="ARBA" id="ARBA00019192"/>
    </source>
</evidence>
<dbReference type="SUPFAM" id="SSF75620">
    <property type="entry name" value="Release factor"/>
    <property type="match status" value="1"/>
</dbReference>
<dbReference type="Proteomes" id="UP000184052">
    <property type="component" value="Unassembled WGS sequence"/>
</dbReference>
<evidence type="ECO:0000256" key="1">
    <source>
        <dbReference type="ARBA" id="ARBA00002613"/>
    </source>
</evidence>
<comment type="similarity">
    <text evidence="2 6">Belongs to the prokaryotic/mitochondrial release factor family.</text>
</comment>
<keyword evidence="4 6" id="KW-0488">Methylation</keyword>
<dbReference type="Pfam" id="PF03462">
    <property type="entry name" value="PCRF"/>
    <property type="match status" value="1"/>
</dbReference>
<evidence type="ECO:0000256" key="5">
    <source>
        <dbReference type="ARBA" id="ARBA00022917"/>
    </source>
</evidence>
<evidence type="ECO:0000313" key="9">
    <source>
        <dbReference type="Proteomes" id="UP000184052"/>
    </source>
</evidence>
<organism evidence="8 9">
    <name type="scientific">Dethiosulfatibacter aminovorans DSM 17477</name>
    <dbReference type="NCBI Taxonomy" id="1121476"/>
    <lineage>
        <taxon>Bacteria</taxon>
        <taxon>Bacillati</taxon>
        <taxon>Bacillota</taxon>
        <taxon>Tissierellia</taxon>
        <taxon>Dethiosulfatibacter</taxon>
    </lineage>
</organism>
<evidence type="ECO:0000256" key="2">
    <source>
        <dbReference type="ARBA" id="ARBA00010835"/>
    </source>
</evidence>
<keyword evidence="5 6" id="KW-0648">Protein biosynthesis</keyword>
<dbReference type="InterPro" id="IPR045853">
    <property type="entry name" value="Pep_chain_release_fac_I_sf"/>
</dbReference>
<keyword evidence="9" id="KW-1185">Reference proteome</keyword>
<dbReference type="PROSITE" id="PS00745">
    <property type="entry name" value="RF_PROK_I"/>
    <property type="match status" value="1"/>
</dbReference>
<dbReference type="PANTHER" id="PTHR43116">
    <property type="entry name" value="PEPTIDE CHAIN RELEASE FACTOR 2"/>
    <property type="match status" value="1"/>
</dbReference>
<feature type="modified residue" description="N5-methylglutamine" evidence="6">
    <location>
        <position position="212"/>
    </location>
</feature>
<dbReference type="InterPro" id="IPR005139">
    <property type="entry name" value="PCRF"/>
</dbReference>
<comment type="PTM">
    <text evidence="6">Methylated by PrmC. Methylation increases the termination efficiency of RF2.</text>
</comment>
<feature type="domain" description="Prokaryotic-type class I peptide chain release factors" evidence="7">
    <location>
        <begin position="205"/>
        <end position="221"/>
    </location>
</feature>
<accession>A0A1M6FTL4</accession>
<dbReference type="EMBL" id="FQZL01000009">
    <property type="protein sequence ID" value="SHJ00939.1"/>
    <property type="molecule type" value="Genomic_DNA"/>
</dbReference>
<dbReference type="PANTHER" id="PTHR43116:SF3">
    <property type="entry name" value="CLASS I PEPTIDE CHAIN RELEASE FACTOR"/>
    <property type="match status" value="1"/>
</dbReference>
<dbReference type="AlphaFoldDB" id="A0A1M6FTL4"/>
<gene>
    <name evidence="6" type="primary">prfB</name>
    <name evidence="8" type="ORF">SAMN02745751_01532</name>
</gene>
<dbReference type="NCBIfam" id="TIGR00020">
    <property type="entry name" value="prfB"/>
    <property type="match status" value="1"/>
</dbReference>
<dbReference type="GO" id="GO:0005737">
    <property type="term" value="C:cytoplasm"/>
    <property type="evidence" value="ECO:0007669"/>
    <property type="project" value="UniProtKB-SubCell"/>
</dbReference>
<dbReference type="FunFam" id="3.30.160.20:FF:000010">
    <property type="entry name" value="Peptide chain release factor 2"/>
    <property type="match status" value="1"/>
</dbReference>
<comment type="subcellular location">
    <subcellularLocation>
        <location evidence="6">Cytoplasm</location>
    </subcellularLocation>
</comment>
<evidence type="ECO:0000313" key="8">
    <source>
        <dbReference type="EMBL" id="SHJ00939.1"/>
    </source>
</evidence>
<dbReference type="HAMAP" id="MF_00094">
    <property type="entry name" value="Rel_fac_2"/>
    <property type="match status" value="1"/>
</dbReference>
<dbReference type="Gene3D" id="3.30.70.1660">
    <property type="match status" value="1"/>
</dbReference>
<dbReference type="Pfam" id="PF00472">
    <property type="entry name" value="RF-1"/>
    <property type="match status" value="1"/>
</dbReference>